<feature type="compositionally biased region" description="Basic and acidic residues" evidence="8">
    <location>
        <begin position="1"/>
        <end position="18"/>
    </location>
</feature>
<keyword evidence="3" id="KW-1003">Cell membrane</keyword>
<evidence type="ECO:0000256" key="2">
    <source>
        <dbReference type="ARBA" id="ARBA00022448"/>
    </source>
</evidence>
<dbReference type="CDD" id="cd06261">
    <property type="entry name" value="TM_PBP2"/>
    <property type="match status" value="1"/>
</dbReference>
<feature type="transmembrane region" description="Helical" evidence="7">
    <location>
        <begin position="300"/>
        <end position="320"/>
    </location>
</feature>
<feature type="transmembrane region" description="Helical" evidence="7">
    <location>
        <begin position="240"/>
        <end position="261"/>
    </location>
</feature>
<keyword evidence="4 7" id="KW-0812">Transmembrane</keyword>
<evidence type="ECO:0000259" key="9">
    <source>
        <dbReference type="PROSITE" id="PS50928"/>
    </source>
</evidence>
<proteinExistence type="inferred from homology"/>
<feature type="transmembrane region" description="Helical" evidence="7">
    <location>
        <begin position="139"/>
        <end position="159"/>
    </location>
</feature>
<dbReference type="Gene3D" id="1.10.3720.10">
    <property type="entry name" value="MetI-like"/>
    <property type="match status" value="1"/>
</dbReference>
<evidence type="ECO:0000256" key="7">
    <source>
        <dbReference type="RuleBase" id="RU363032"/>
    </source>
</evidence>
<keyword evidence="5 7" id="KW-1133">Transmembrane helix</keyword>
<keyword evidence="6 7" id="KW-0472">Membrane</keyword>
<dbReference type="PROSITE" id="PS50928">
    <property type="entry name" value="ABC_TM1"/>
    <property type="match status" value="1"/>
</dbReference>
<dbReference type="GO" id="GO:0005886">
    <property type="term" value="C:plasma membrane"/>
    <property type="evidence" value="ECO:0007669"/>
    <property type="project" value="UniProtKB-SubCell"/>
</dbReference>
<accession>A0A2S0KPF1</accession>
<dbReference type="InterPro" id="IPR000515">
    <property type="entry name" value="MetI-like"/>
</dbReference>
<dbReference type="PANTHER" id="PTHR30193:SF44">
    <property type="entry name" value="LACTOSE TRANSPORT SYSTEM PERMEASE PROTEIN LACF"/>
    <property type="match status" value="1"/>
</dbReference>
<evidence type="ECO:0000256" key="3">
    <source>
        <dbReference type="ARBA" id="ARBA00022475"/>
    </source>
</evidence>
<dbReference type="SUPFAM" id="SSF161098">
    <property type="entry name" value="MetI-like"/>
    <property type="match status" value="1"/>
</dbReference>
<evidence type="ECO:0000256" key="6">
    <source>
        <dbReference type="ARBA" id="ARBA00023136"/>
    </source>
</evidence>
<feature type="region of interest" description="Disordered" evidence="8">
    <location>
        <begin position="1"/>
        <end position="25"/>
    </location>
</feature>
<comment type="subcellular location">
    <subcellularLocation>
        <location evidence="1 7">Cell membrane</location>
        <topology evidence="1 7">Multi-pass membrane protein</topology>
    </subcellularLocation>
</comment>
<organism evidence="10 11">
    <name type="scientific">Fastidiosipila sanguinis</name>
    <dbReference type="NCBI Taxonomy" id="236753"/>
    <lineage>
        <taxon>Bacteria</taxon>
        <taxon>Bacillati</taxon>
        <taxon>Bacillota</taxon>
        <taxon>Clostridia</taxon>
        <taxon>Eubacteriales</taxon>
        <taxon>Oscillospiraceae</taxon>
        <taxon>Fastidiosipila</taxon>
    </lineage>
</organism>
<evidence type="ECO:0000256" key="8">
    <source>
        <dbReference type="SAM" id="MobiDB-lite"/>
    </source>
</evidence>
<dbReference type="InterPro" id="IPR051393">
    <property type="entry name" value="ABC_transporter_permease"/>
</dbReference>
<reference evidence="11" key="1">
    <citation type="submission" date="2018-02" db="EMBL/GenBank/DDBJ databases">
        <authorList>
            <person name="Holder M.E."/>
            <person name="Ajami N.J."/>
            <person name="Petrosino J.F."/>
        </authorList>
    </citation>
    <scope>NUCLEOTIDE SEQUENCE [LARGE SCALE GENOMIC DNA]</scope>
    <source>
        <strain evidence="11">CCUG 47711</strain>
    </source>
</reference>
<dbReference type="EMBL" id="CP027226">
    <property type="protein sequence ID" value="AVM42905.1"/>
    <property type="molecule type" value="Genomic_DNA"/>
</dbReference>
<dbReference type="Pfam" id="PF00528">
    <property type="entry name" value="BPD_transp_1"/>
    <property type="match status" value="1"/>
</dbReference>
<protein>
    <submittedName>
        <fullName evidence="10">Sugar ABC transporter permease</fullName>
    </submittedName>
</protein>
<dbReference type="RefSeq" id="WP_106012853.1">
    <property type="nucleotide sequence ID" value="NZ_CP027226.1"/>
</dbReference>
<feature type="transmembrane region" description="Helical" evidence="7">
    <location>
        <begin position="34"/>
        <end position="60"/>
    </location>
</feature>
<evidence type="ECO:0000313" key="11">
    <source>
        <dbReference type="Proteomes" id="UP000237947"/>
    </source>
</evidence>
<dbReference type="KEGG" id="fsa:C5Q98_06645"/>
<feature type="domain" description="ABC transmembrane type-1" evidence="9">
    <location>
        <begin position="99"/>
        <end position="320"/>
    </location>
</feature>
<dbReference type="GO" id="GO:0055085">
    <property type="term" value="P:transmembrane transport"/>
    <property type="evidence" value="ECO:0007669"/>
    <property type="project" value="InterPro"/>
</dbReference>
<keyword evidence="2 7" id="KW-0813">Transport</keyword>
<dbReference type="InterPro" id="IPR035906">
    <property type="entry name" value="MetI-like_sf"/>
</dbReference>
<gene>
    <name evidence="10" type="ORF">C5Q98_06645</name>
</gene>
<dbReference type="PANTHER" id="PTHR30193">
    <property type="entry name" value="ABC TRANSPORTER PERMEASE PROTEIN"/>
    <property type="match status" value="1"/>
</dbReference>
<comment type="similarity">
    <text evidence="7">Belongs to the binding-protein-dependent transport system permease family.</text>
</comment>
<evidence type="ECO:0000256" key="4">
    <source>
        <dbReference type="ARBA" id="ARBA00022692"/>
    </source>
</evidence>
<sequence>MAETKQAEKGSIKKPAEVHKHKKKKSWRGRDTQLTILAIPVVVWFILFSYLPMIGIILAFKNYRPVAGQNFFISLFQSSWAGLKNFELLFRTPDAKIMIYNTFFYNIIGIALGAVLPVVMAIILSNLRSKKFMKTSQTMIFLPHFLSWVVVNNLLYSFLSPDRGYINNLITSAGGDPINWYSQSQYWRFILIFMNQWKGLGYSTVIYLSAITSIDGEMYEAAMIDGASKWQQTKYITIPHLRVTVAILLILAVGGIARTGLDMYYQLPRQSLPLYNQYMTVDVYVFNAATGNGNIAQGSAVGFLQSLIGLVLIVSTNLLVRKVDPESSLF</sequence>
<dbReference type="OrthoDB" id="9785836at2"/>
<dbReference type="AlphaFoldDB" id="A0A2S0KPF1"/>
<evidence type="ECO:0000256" key="1">
    <source>
        <dbReference type="ARBA" id="ARBA00004651"/>
    </source>
</evidence>
<keyword evidence="11" id="KW-1185">Reference proteome</keyword>
<feature type="transmembrane region" description="Helical" evidence="7">
    <location>
        <begin position="103"/>
        <end position="127"/>
    </location>
</feature>
<dbReference type="Proteomes" id="UP000237947">
    <property type="component" value="Chromosome"/>
</dbReference>
<evidence type="ECO:0000256" key="5">
    <source>
        <dbReference type="ARBA" id="ARBA00022989"/>
    </source>
</evidence>
<evidence type="ECO:0000313" key="10">
    <source>
        <dbReference type="EMBL" id="AVM42905.1"/>
    </source>
</evidence>
<name>A0A2S0KPF1_9FIRM</name>